<reference evidence="3 4" key="1">
    <citation type="journal article" date="2018" name="Sci. Rep.">
        <title>A novel species of the marine cyanobacterium Acaryochloris with a unique pigment content and lifestyle.</title>
        <authorList>
            <person name="Partensky F."/>
            <person name="Six C."/>
            <person name="Ratin M."/>
            <person name="Garczarek L."/>
            <person name="Vaulot D."/>
            <person name="Probert I."/>
            <person name="Calteau A."/>
            <person name="Gourvil P."/>
            <person name="Marie D."/>
            <person name="Grebert T."/>
            <person name="Bouchier C."/>
            <person name="Le Panse S."/>
            <person name="Gachenot M."/>
            <person name="Rodriguez F."/>
            <person name="Garrido J.L."/>
        </authorList>
    </citation>
    <scope>NUCLEOTIDE SEQUENCE [LARGE SCALE GENOMIC DNA]</scope>
    <source>
        <strain evidence="3 4">RCC1774</strain>
    </source>
</reference>
<evidence type="ECO:0000256" key="1">
    <source>
        <dbReference type="SAM" id="SignalP"/>
    </source>
</evidence>
<organism evidence="3 4">
    <name type="scientific">Acaryochloris thomasi RCC1774</name>
    <dbReference type="NCBI Taxonomy" id="1764569"/>
    <lineage>
        <taxon>Bacteria</taxon>
        <taxon>Bacillati</taxon>
        <taxon>Cyanobacteriota</taxon>
        <taxon>Cyanophyceae</taxon>
        <taxon>Acaryochloridales</taxon>
        <taxon>Acaryochloridaceae</taxon>
        <taxon>Acaryochloris</taxon>
        <taxon>Acaryochloris thomasi</taxon>
    </lineage>
</organism>
<evidence type="ECO:0000259" key="2">
    <source>
        <dbReference type="Pfam" id="PF07176"/>
    </source>
</evidence>
<evidence type="ECO:0000313" key="3">
    <source>
        <dbReference type="EMBL" id="PZD72104.1"/>
    </source>
</evidence>
<dbReference type="RefSeq" id="WP_110987364.1">
    <property type="nucleotide sequence ID" value="NZ_CAWNWM010000012.1"/>
</dbReference>
<feature type="signal peptide" evidence="1">
    <location>
        <begin position="1"/>
        <end position="33"/>
    </location>
</feature>
<dbReference type="Pfam" id="PF07176">
    <property type="entry name" value="DUF1400"/>
    <property type="match status" value="1"/>
</dbReference>
<dbReference type="OrthoDB" id="454181at2"/>
<keyword evidence="1" id="KW-0732">Signal</keyword>
<dbReference type="AlphaFoldDB" id="A0A2W1JPM1"/>
<gene>
    <name evidence="3" type="ORF">C1752_03962</name>
</gene>
<dbReference type="InterPro" id="IPR010802">
    <property type="entry name" value="DUF1400"/>
</dbReference>
<feature type="chain" id="PRO_5015964736" description="DUF1400 domain-containing protein" evidence="1">
    <location>
        <begin position="34"/>
        <end position="213"/>
    </location>
</feature>
<name>A0A2W1JPM1_9CYAN</name>
<keyword evidence="4" id="KW-1185">Reference proteome</keyword>
<sequence length="213" mass="23227">MSFLRSNIVRLWGLSAAAALAISAVTMPRPAAAAEKVVLTFGSFGRTLTLNELETFVETGKTSPNLKFLLRASGQDPEQARKFMTQEAKVSLTLADNLLHKIPGEYILFQTGEVLHTPTRRSNIQALRSSILLSLSDDGEISFLEFLQRYPTNDLVVDGFQLAQTAGRVNRFISSAEEDLKVPLAIATDLIETFVCDCNPGASAPSRSQPTPQ</sequence>
<accession>A0A2W1JPM1</accession>
<dbReference type="EMBL" id="PQWO01000012">
    <property type="protein sequence ID" value="PZD72104.1"/>
    <property type="molecule type" value="Genomic_DNA"/>
</dbReference>
<protein>
    <recommendedName>
        <fullName evidence="2">DUF1400 domain-containing protein</fullName>
    </recommendedName>
</protein>
<proteinExistence type="predicted"/>
<dbReference type="Proteomes" id="UP000248857">
    <property type="component" value="Unassembled WGS sequence"/>
</dbReference>
<evidence type="ECO:0000313" key="4">
    <source>
        <dbReference type="Proteomes" id="UP000248857"/>
    </source>
</evidence>
<comment type="caution">
    <text evidence="3">The sequence shown here is derived from an EMBL/GenBank/DDBJ whole genome shotgun (WGS) entry which is preliminary data.</text>
</comment>
<feature type="domain" description="DUF1400" evidence="2">
    <location>
        <begin position="33"/>
        <end position="158"/>
    </location>
</feature>